<reference evidence="1 2" key="1">
    <citation type="submission" date="2016-10" db="EMBL/GenBank/DDBJ databases">
        <authorList>
            <person name="de Groot N.N."/>
        </authorList>
    </citation>
    <scope>NUCLEOTIDE SEQUENCE [LARGE SCALE GENOMIC DNA]</scope>
    <source>
        <strain evidence="1 2">AB35.6</strain>
    </source>
</reference>
<dbReference type="EMBL" id="FNSD01000001">
    <property type="protein sequence ID" value="SEB52013.1"/>
    <property type="molecule type" value="Genomic_DNA"/>
</dbReference>
<protein>
    <submittedName>
        <fullName evidence="1">Uncharacterized protein</fullName>
    </submittedName>
</protein>
<name>A0A1H4K0R8_9BACT</name>
<sequence>MLIVLSERGLMGSLGYWFLSEVAYRADLFVIDVFFFAFRSACVVNGCAIAILSLGDWMEPSEMGDSLPWTRSPSLAEVRDRLRKGSTLEGRGFSTVAC</sequence>
<dbReference type="AlphaFoldDB" id="A0A1H4K0R8"/>
<organism evidence="1 2">
    <name type="scientific">Terriglobus roseus</name>
    <dbReference type="NCBI Taxonomy" id="392734"/>
    <lineage>
        <taxon>Bacteria</taxon>
        <taxon>Pseudomonadati</taxon>
        <taxon>Acidobacteriota</taxon>
        <taxon>Terriglobia</taxon>
        <taxon>Terriglobales</taxon>
        <taxon>Acidobacteriaceae</taxon>
        <taxon>Terriglobus</taxon>
    </lineage>
</organism>
<accession>A0A1H4K0R8</accession>
<evidence type="ECO:0000313" key="1">
    <source>
        <dbReference type="EMBL" id="SEB52013.1"/>
    </source>
</evidence>
<proteinExistence type="predicted"/>
<dbReference type="Proteomes" id="UP000182409">
    <property type="component" value="Unassembled WGS sequence"/>
</dbReference>
<gene>
    <name evidence="1" type="ORF">SAMN05443244_0933</name>
</gene>
<evidence type="ECO:0000313" key="2">
    <source>
        <dbReference type="Proteomes" id="UP000182409"/>
    </source>
</evidence>